<dbReference type="InterPro" id="IPR036217">
    <property type="entry name" value="MethylDNA_cys_MeTrfase_DNAb"/>
</dbReference>
<name>A0ABP8JIF0_9MICO</name>
<feature type="domain" description="Methylated-DNA-[protein]-cysteine S-methyltransferase DNA binding" evidence="2">
    <location>
        <begin position="7"/>
        <end position="63"/>
    </location>
</feature>
<dbReference type="Proteomes" id="UP001500642">
    <property type="component" value="Unassembled WGS sequence"/>
</dbReference>
<accession>A0ABP8JIF0</accession>
<dbReference type="InterPro" id="IPR052520">
    <property type="entry name" value="ATL_DNA_repair"/>
</dbReference>
<keyword evidence="1" id="KW-0227">DNA damage</keyword>
<proteinExistence type="predicted"/>
<gene>
    <name evidence="3" type="ORF">GCM10023167_18630</name>
</gene>
<dbReference type="InterPro" id="IPR014048">
    <property type="entry name" value="MethylDNA_cys_MeTrfase_DNA-bd"/>
</dbReference>
<protein>
    <submittedName>
        <fullName evidence="3">MGMT family protein</fullName>
    </submittedName>
</protein>
<evidence type="ECO:0000313" key="3">
    <source>
        <dbReference type="EMBL" id="GAA4391349.1"/>
    </source>
</evidence>
<keyword evidence="4" id="KW-1185">Reference proteome</keyword>
<dbReference type="PANTHER" id="PTHR42942">
    <property type="entry name" value="6-O-METHYLGUANINE DNA METHYLTRANSFERASE"/>
    <property type="match status" value="1"/>
</dbReference>
<dbReference type="SUPFAM" id="SSF46767">
    <property type="entry name" value="Methylated DNA-protein cysteine methyltransferase, C-terminal domain"/>
    <property type="match status" value="1"/>
</dbReference>
<dbReference type="RefSeq" id="WP_137319367.1">
    <property type="nucleotide sequence ID" value="NZ_BAABGL010000012.1"/>
</dbReference>
<dbReference type="PANTHER" id="PTHR42942:SF1">
    <property type="entry name" value="ALKYLTRANSFERASE-LIKE PROTEIN 1"/>
    <property type="match status" value="1"/>
</dbReference>
<evidence type="ECO:0000256" key="1">
    <source>
        <dbReference type="ARBA" id="ARBA00022763"/>
    </source>
</evidence>
<dbReference type="EMBL" id="BAABGL010000012">
    <property type="protein sequence ID" value="GAA4391349.1"/>
    <property type="molecule type" value="Genomic_DNA"/>
</dbReference>
<dbReference type="InterPro" id="IPR036388">
    <property type="entry name" value="WH-like_DNA-bd_sf"/>
</dbReference>
<sequence length="115" mass="12753">MDERRTELVLRAVECVPAGRIAPYGMLGRVTGTSARFVGRVLATHGSFVPWWRVTNVRGVLPAPIRTEAARRWDTEGIPHADGRARIEDCAADEALLRESWEAASRDLRTSEEPG</sequence>
<evidence type="ECO:0000313" key="4">
    <source>
        <dbReference type="Proteomes" id="UP001500642"/>
    </source>
</evidence>
<dbReference type="Pfam" id="PF01035">
    <property type="entry name" value="DNA_binding_1"/>
    <property type="match status" value="1"/>
</dbReference>
<reference evidence="4" key="1">
    <citation type="journal article" date="2019" name="Int. J. Syst. Evol. Microbiol.">
        <title>The Global Catalogue of Microorganisms (GCM) 10K type strain sequencing project: providing services to taxonomists for standard genome sequencing and annotation.</title>
        <authorList>
            <consortium name="The Broad Institute Genomics Platform"/>
            <consortium name="The Broad Institute Genome Sequencing Center for Infectious Disease"/>
            <person name="Wu L."/>
            <person name="Ma J."/>
        </authorList>
    </citation>
    <scope>NUCLEOTIDE SEQUENCE [LARGE SCALE GENOMIC DNA]</scope>
    <source>
        <strain evidence="4">JCM 17808</strain>
    </source>
</reference>
<dbReference type="Gene3D" id="1.10.10.10">
    <property type="entry name" value="Winged helix-like DNA-binding domain superfamily/Winged helix DNA-binding domain"/>
    <property type="match status" value="1"/>
</dbReference>
<organism evidence="3 4">
    <name type="scientific">Brevibacterium pityocampae</name>
    <dbReference type="NCBI Taxonomy" id="506594"/>
    <lineage>
        <taxon>Bacteria</taxon>
        <taxon>Bacillati</taxon>
        <taxon>Actinomycetota</taxon>
        <taxon>Actinomycetes</taxon>
        <taxon>Micrococcales</taxon>
        <taxon>Brevibacteriaceae</taxon>
        <taxon>Brevibacterium</taxon>
    </lineage>
</organism>
<comment type="caution">
    <text evidence="3">The sequence shown here is derived from an EMBL/GenBank/DDBJ whole genome shotgun (WGS) entry which is preliminary data.</text>
</comment>
<evidence type="ECO:0000259" key="2">
    <source>
        <dbReference type="Pfam" id="PF01035"/>
    </source>
</evidence>